<accession>A0AAN9XRQ2</accession>
<evidence type="ECO:0000313" key="2">
    <source>
        <dbReference type="EMBL" id="KAK7405862.1"/>
    </source>
</evidence>
<protein>
    <submittedName>
        <fullName evidence="2">Uncharacterized protein</fullName>
    </submittedName>
</protein>
<reference evidence="2 3" key="1">
    <citation type="submission" date="2024-01" db="EMBL/GenBank/DDBJ databases">
        <title>The genomes of 5 underutilized Papilionoideae crops provide insights into root nodulation and disease resistanc.</title>
        <authorList>
            <person name="Jiang F."/>
        </authorList>
    </citation>
    <scope>NUCLEOTIDE SEQUENCE [LARGE SCALE GENOMIC DNA]</scope>
    <source>
        <strain evidence="2">DUOXIRENSHENG_FW03</strain>
        <tissue evidence="2">Leaves</tissue>
    </source>
</reference>
<dbReference type="EMBL" id="JAYMYS010000002">
    <property type="protein sequence ID" value="KAK7405862.1"/>
    <property type="molecule type" value="Genomic_DNA"/>
</dbReference>
<evidence type="ECO:0000256" key="1">
    <source>
        <dbReference type="SAM" id="Phobius"/>
    </source>
</evidence>
<evidence type="ECO:0000313" key="3">
    <source>
        <dbReference type="Proteomes" id="UP001386955"/>
    </source>
</evidence>
<dbReference type="Proteomes" id="UP001386955">
    <property type="component" value="Unassembled WGS sequence"/>
</dbReference>
<keyword evidence="1" id="KW-0472">Membrane</keyword>
<sequence>MVAMKEGDESARWSWFRGGGGVVAMVLGVWFVVVVDQTVDISVSLGGRAKEAKEMTIKCSSNIEKRASLLLCYLLCVLYSFF</sequence>
<organism evidence="2 3">
    <name type="scientific">Psophocarpus tetragonolobus</name>
    <name type="common">Winged bean</name>
    <name type="synonym">Dolichos tetragonolobus</name>
    <dbReference type="NCBI Taxonomy" id="3891"/>
    <lineage>
        <taxon>Eukaryota</taxon>
        <taxon>Viridiplantae</taxon>
        <taxon>Streptophyta</taxon>
        <taxon>Embryophyta</taxon>
        <taxon>Tracheophyta</taxon>
        <taxon>Spermatophyta</taxon>
        <taxon>Magnoliopsida</taxon>
        <taxon>eudicotyledons</taxon>
        <taxon>Gunneridae</taxon>
        <taxon>Pentapetalae</taxon>
        <taxon>rosids</taxon>
        <taxon>fabids</taxon>
        <taxon>Fabales</taxon>
        <taxon>Fabaceae</taxon>
        <taxon>Papilionoideae</taxon>
        <taxon>50 kb inversion clade</taxon>
        <taxon>NPAAA clade</taxon>
        <taxon>indigoferoid/millettioid clade</taxon>
        <taxon>Phaseoleae</taxon>
        <taxon>Psophocarpus</taxon>
    </lineage>
</organism>
<keyword evidence="1" id="KW-1133">Transmembrane helix</keyword>
<name>A0AAN9XRQ2_PSOTE</name>
<gene>
    <name evidence="2" type="ORF">VNO78_07472</name>
</gene>
<comment type="caution">
    <text evidence="2">The sequence shown here is derived from an EMBL/GenBank/DDBJ whole genome shotgun (WGS) entry which is preliminary data.</text>
</comment>
<keyword evidence="1" id="KW-0812">Transmembrane</keyword>
<proteinExistence type="predicted"/>
<dbReference type="AlphaFoldDB" id="A0AAN9XRQ2"/>
<keyword evidence="3" id="KW-1185">Reference proteome</keyword>
<feature type="transmembrane region" description="Helical" evidence="1">
    <location>
        <begin position="20"/>
        <end position="43"/>
    </location>
</feature>